<dbReference type="InterPro" id="IPR015421">
    <property type="entry name" value="PyrdxlP-dep_Trfase_major"/>
</dbReference>
<dbReference type="PANTHER" id="PTHR46577">
    <property type="entry name" value="HTH-TYPE TRANSCRIPTIONAL REGULATORY PROTEIN GABR"/>
    <property type="match status" value="1"/>
</dbReference>
<name>A0A4R5PMY5_9HYPH</name>
<evidence type="ECO:0000256" key="2">
    <source>
        <dbReference type="ARBA" id="ARBA00022898"/>
    </source>
</evidence>
<dbReference type="Proteomes" id="UP000295131">
    <property type="component" value="Unassembled WGS sequence"/>
</dbReference>
<reference evidence="8 9" key="1">
    <citation type="journal article" date="2013" name="Int. J. Syst. Evol. Microbiol.">
        <title>Hoeflea suaedae sp. nov., an endophytic bacterium isolated from the root of the halophyte Suaeda maritima.</title>
        <authorList>
            <person name="Chung E.J."/>
            <person name="Park J.A."/>
            <person name="Pramanik P."/>
            <person name="Bibi F."/>
            <person name="Jeon C.O."/>
            <person name="Chung Y.R."/>
        </authorList>
    </citation>
    <scope>NUCLEOTIDE SEQUENCE [LARGE SCALE GENOMIC DNA]</scope>
    <source>
        <strain evidence="8 9">YC6898</strain>
    </source>
</reference>
<dbReference type="GO" id="GO:0003677">
    <property type="term" value="F:DNA binding"/>
    <property type="evidence" value="ECO:0007669"/>
    <property type="project" value="UniProtKB-KW"/>
</dbReference>
<dbReference type="Gene3D" id="1.10.10.10">
    <property type="entry name" value="Winged helix-like DNA-binding domain superfamily/Winged helix DNA-binding domain"/>
    <property type="match status" value="1"/>
</dbReference>
<feature type="domain" description="HTH gntR-type" evidence="7">
    <location>
        <begin position="29"/>
        <end position="97"/>
    </location>
</feature>
<dbReference type="GO" id="GO:0003700">
    <property type="term" value="F:DNA-binding transcription factor activity"/>
    <property type="evidence" value="ECO:0007669"/>
    <property type="project" value="InterPro"/>
</dbReference>
<dbReference type="InterPro" id="IPR000524">
    <property type="entry name" value="Tscrpt_reg_HTH_GntR"/>
</dbReference>
<proteinExistence type="inferred from homology"/>
<keyword evidence="2" id="KW-0663">Pyridoxal phosphate</keyword>
<dbReference type="GO" id="GO:0008483">
    <property type="term" value="F:transaminase activity"/>
    <property type="evidence" value="ECO:0007669"/>
    <property type="project" value="UniProtKB-KW"/>
</dbReference>
<gene>
    <name evidence="8" type="ORF">E2A64_04580</name>
</gene>
<dbReference type="SMART" id="SM00345">
    <property type="entry name" value="HTH_GNTR"/>
    <property type="match status" value="1"/>
</dbReference>
<feature type="region of interest" description="Disordered" evidence="6">
    <location>
        <begin position="100"/>
        <end position="119"/>
    </location>
</feature>
<dbReference type="Pfam" id="PF00155">
    <property type="entry name" value="Aminotran_1_2"/>
    <property type="match status" value="1"/>
</dbReference>
<dbReference type="SUPFAM" id="SSF46785">
    <property type="entry name" value="Winged helix' DNA-binding domain"/>
    <property type="match status" value="1"/>
</dbReference>
<keyword evidence="8" id="KW-0032">Aminotransferase</keyword>
<dbReference type="Gene3D" id="3.40.640.10">
    <property type="entry name" value="Type I PLP-dependent aspartate aminotransferase-like (Major domain)"/>
    <property type="match status" value="1"/>
</dbReference>
<dbReference type="PANTHER" id="PTHR46577:SF1">
    <property type="entry name" value="HTH-TYPE TRANSCRIPTIONAL REGULATORY PROTEIN GABR"/>
    <property type="match status" value="1"/>
</dbReference>
<keyword evidence="4" id="KW-0238">DNA-binding</keyword>
<evidence type="ECO:0000256" key="5">
    <source>
        <dbReference type="ARBA" id="ARBA00023163"/>
    </source>
</evidence>
<comment type="similarity">
    <text evidence="1">In the C-terminal section; belongs to the class-I pyridoxal-phosphate-dependent aminotransferase family.</text>
</comment>
<evidence type="ECO:0000256" key="1">
    <source>
        <dbReference type="ARBA" id="ARBA00005384"/>
    </source>
</evidence>
<dbReference type="EMBL" id="SMSI01000001">
    <property type="protein sequence ID" value="TDH38394.1"/>
    <property type="molecule type" value="Genomic_DNA"/>
</dbReference>
<evidence type="ECO:0000313" key="9">
    <source>
        <dbReference type="Proteomes" id="UP000295131"/>
    </source>
</evidence>
<evidence type="ECO:0000259" key="7">
    <source>
        <dbReference type="PROSITE" id="PS50949"/>
    </source>
</evidence>
<evidence type="ECO:0000313" key="8">
    <source>
        <dbReference type="EMBL" id="TDH38394.1"/>
    </source>
</evidence>
<dbReference type="AlphaFoldDB" id="A0A4R5PMY5"/>
<dbReference type="Pfam" id="PF00392">
    <property type="entry name" value="GntR"/>
    <property type="match status" value="1"/>
</dbReference>
<dbReference type="InterPro" id="IPR036390">
    <property type="entry name" value="WH_DNA-bd_sf"/>
</dbReference>
<evidence type="ECO:0000256" key="3">
    <source>
        <dbReference type="ARBA" id="ARBA00023015"/>
    </source>
</evidence>
<protein>
    <submittedName>
        <fullName evidence="8">PLP-dependent aminotransferase family protein</fullName>
    </submittedName>
</protein>
<sequence length="507" mass="54651">MLKGRTGGVVKYAAGALIPPIRIDRNDDAAISVQLAGALRNLILSGQLAAGQRLPSSRTFAREQNVSRTTAVNVYEQLTSEGLIQSRVGAGAFVSDAVERDRPQAPVTAPSPMKGSKPPRLARLSLDASEQFFPRIDHPNVPRAFVTGMPAYDQFPMALWARLSAQYWRRSPSLVLGYSDAAGLPELRAAIARHLWANRGISCTPDEVFIFNGAQDAFNRIGQMLLNQGDKVWFENPGHIGARNSLISNGATLVPVPVDSEGMDVSVGLALSKSFRLAFVTPAAQHPLAVTMSLTRRLELLNAAERCGAWIVEDDFNGELHYSGYPAPTLKSIDQTGRVIYVGSFSKVMFAALRIGYVVAPPDLAEVFRRIAGATMQGVPANLQATMATFVSEGHLATHIRRMRRIYTERQNALLSAAEEHLGGLLDVRPAAAGLQTVGHLAEGFDDVEVARKAGERGIILSSFNRLAFAPVGQGLIMGFGAVPPRSITKSVAQLGELLRDIRDGKA</sequence>
<keyword evidence="5" id="KW-0804">Transcription</keyword>
<dbReference type="SUPFAM" id="SSF53383">
    <property type="entry name" value="PLP-dependent transferases"/>
    <property type="match status" value="1"/>
</dbReference>
<dbReference type="InterPro" id="IPR036388">
    <property type="entry name" value="WH-like_DNA-bd_sf"/>
</dbReference>
<dbReference type="CDD" id="cd07377">
    <property type="entry name" value="WHTH_GntR"/>
    <property type="match status" value="1"/>
</dbReference>
<dbReference type="InterPro" id="IPR015424">
    <property type="entry name" value="PyrdxlP-dep_Trfase"/>
</dbReference>
<keyword evidence="8" id="KW-0808">Transferase</keyword>
<dbReference type="PROSITE" id="PS50949">
    <property type="entry name" value="HTH_GNTR"/>
    <property type="match status" value="1"/>
</dbReference>
<dbReference type="CDD" id="cd00609">
    <property type="entry name" value="AAT_like"/>
    <property type="match status" value="1"/>
</dbReference>
<evidence type="ECO:0000256" key="4">
    <source>
        <dbReference type="ARBA" id="ARBA00023125"/>
    </source>
</evidence>
<dbReference type="InterPro" id="IPR004839">
    <property type="entry name" value="Aminotransferase_I/II_large"/>
</dbReference>
<accession>A0A4R5PMY5</accession>
<organism evidence="8 9">
    <name type="scientific">Pseudohoeflea suaedae</name>
    <dbReference type="NCBI Taxonomy" id="877384"/>
    <lineage>
        <taxon>Bacteria</taxon>
        <taxon>Pseudomonadati</taxon>
        <taxon>Pseudomonadota</taxon>
        <taxon>Alphaproteobacteria</taxon>
        <taxon>Hyphomicrobiales</taxon>
        <taxon>Rhizobiaceae</taxon>
        <taxon>Pseudohoeflea</taxon>
    </lineage>
</organism>
<keyword evidence="3" id="KW-0805">Transcription regulation</keyword>
<evidence type="ECO:0000256" key="6">
    <source>
        <dbReference type="SAM" id="MobiDB-lite"/>
    </source>
</evidence>
<dbReference type="GO" id="GO:0030170">
    <property type="term" value="F:pyridoxal phosphate binding"/>
    <property type="evidence" value="ECO:0007669"/>
    <property type="project" value="InterPro"/>
</dbReference>
<dbReference type="InterPro" id="IPR051446">
    <property type="entry name" value="HTH_trans_reg/aminotransferase"/>
</dbReference>
<comment type="caution">
    <text evidence="8">The sequence shown here is derived from an EMBL/GenBank/DDBJ whole genome shotgun (WGS) entry which is preliminary data.</text>
</comment>
<keyword evidence="9" id="KW-1185">Reference proteome</keyword>